<dbReference type="RefSeq" id="WP_085489667.1">
    <property type="nucleotide sequence ID" value="NZ_FXAT01000019.1"/>
</dbReference>
<evidence type="ECO:0000259" key="6">
    <source>
        <dbReference type="Pfam" id="PF04335"/>
    </source>
</evidence>
<dbReference type="AlphaFoldDB" id="A0A1X7M6M4"/>
<proteinExistence type="predicted"/>
<reference evidence="8" key="1">
    <citation type="submission" date="2017-04" db="EMBL/GenBank/DDBJ databases">
        <authorList>
            <person name="Varghese N."/>
            <person name="Submissions S."/>
        </authorList>
    </citation>
    <scope>NUCLEOTIDE SEQUENCE [LARGE SCALE GENOMIC DNA]</scope>
    <source>
        <strain evidence="8">LMG 29540</strain>
    </source>
</reference>
<feature type="region of interest" description="Disordered" evidence="5">
    <location>
        <begin position="1"/>
        <end position="24"/>
    </location>
</feature>
<evidence type="ECO:0000313" key="7">
    <source>
        <dbReference type="EMBL" id="SMG61039.1"/>
    </source>
</evidence>
<evidence type="ECO:0000313" key="8">
    <source>
        <dbReference type="Proteomes" id="UP000193228"/>
    </source>
</evidence>
<dbReference type="SUPFAM" id="SSF54427">
    <property type="entry name" value="NTF2-like"/>
    <property type="match status" value="1"/>
</dbReference>
<dbReference type="InterPro" id="IPR007430">
    <property type="entry name" value="VirB8"/>
</dbReference>
<dbReference type="Proteomes" id="UP000193228">
    <property type="component" value="Unassembled WGS sequence"/>
</dbReference>
<protein>
    <submittedName>
        <fullName evidence="7">Type IV secretion system protein VirB8</fullName>
    </submittedName>
</protein>
<sequence length="248" mass="26931">MRKRLSLRAASGTETSGANLAPPPNTGEAVSAWFAAFQRPVWEKRLAIKVAAAFALVAAGECAALIVQAAHSGPRPYFVEHDEKIGAVWVSDRYAETYSVTAANKRYFLVKWASRVFTIEAGSQDTLTRQIPAAFGWTSGAATQELETYITSTDPVAQRVVQTPGLIREFVENSTSFSPDGQVAYLIFTLIESVNGKPSRPKQMLLTLSFLLAPETLKPGEEKDNPIGLRVTHFSLTPYLGVNPGATQ</sequence>
<dbReference type="Pfam" id="PF04335">
    <property type="entry name" value="VirB8"/>
    <property type="match status" value="1"/>
</dbReference>
<dbReference type="InterPro" id="IPR032710">
    <property type="entry name" value="NTF2-like_dom_sf"/>
</dbReference>
<keyword evidence="2" id="KW-0812">Transmembrane</keyword>
<dbReference type="EMBL" id="FXAT01000019">
    <property type="protein sequence ID" value="SMG61039.1"/>
    <property type="molecule type" value="Genomic_DNA"/>
</dbReference>
<dbReference type="GO" id="GO:0016020">
    <property type="term" value="C:membrane"/>
    <property type="evidence" value="ECO:0007669"/>
    <property type="project" value="UniProtKB-SubCell"/>
</dbReference>
<evidence type="ECO:0000256" key="3">
    <source>
        <dbReference type="ARBA" id="ARBA00022989"/>
    </source>
</evidence>
<dbReference type="STRING" id="1515439.SAMN06265784_11925"/>
<keyword evidence="3" id="KW-1133">Transmembrane helix</keyword>
<dbReference type="OrthoDB" id="9154451at2"/>
<evidence type="ECO:0000256" key="5">
    <source>
        <dbReference type="SAM" id="MobiDB-lite"/>
    </source>
</evidence>
<evidence type="ECO:0000256" key="2">
    <source>
        <dbReference type="ARBA" id="ARBA00022692"/>
    </source>
</evidence>
<organism evidence="7 8">
    <name type="scientific">Paraburkholderia susongensis</name>
    <dbReference type="NCBI Taxonomy" id="1515439"/>
    <lineage>
        <taxon>Bacteria</taxon>
        <taxon>Pseudomonadati</taxon>
        <taxon>Pseudomonadota</taxon>
        <taxon>Betaproteobacteria</taxon>
        <taxon>Burkholderiales</taxon>
        <taxon>Burkholderiaceae</taxon>
        <taxon>Paraburkholderia</taxon>
    </lineage>
</organism>
<gene>
    <name evidence="7" type="ORF">SAMN06265784_11925</name>
</gene>
<feature type="domain" description="Bacterial virulence protein VirB8" evidence="6">
    <location>
        <begin position="29"/>
        <end position="237"/>
    </location>
</feature>
<evidence type="ECO:0000256" key="4">
    <source>
        <dbReference type="ARBA" id="ARBA00023136"/>
    </source>
</evidence>
<comment type="subcellular location">
    <subcellularLocation>
        <location evidence="1">Membrane</location>
        <topology evidence="1">Single-pass membrane protein</topology>
    </subcellularLocation>
</comment>
<accession>A0A1X7M6M4</accession>
<evidence type="ECO:0000256" key="1">
    <source>
        <dbReference type="ARBA" id="ARBA00004167"/>
    </source>
</evidence>
<name>A0A1X7M6M4_9BURK</name>
<keyword evidence="4" id="KW-0472">Membrane</keyword>
<dbReference type="Gene3D" id="3.10.450.230">
    <property type="entry name" value="VirB8 protein"/>
    <property type="match status" value="1"/>
</dbReference>
<keyword evidence="8" id="KW-1185">Reference proteome</keyword>